<dbReference type="CDD" id="cd07731">
    <property type="entry name" value="ComA-like_MBL-fold"/>
    <property type="match status" value="1"/>
</dbReference>
<dbReference type="EMBL" id="CADCTU010000021">
    <property type="protein sequence ID" value="CAA9290492.1"/>
    <property type="molecule type" value="Genomic_DNA"/>
</dbReference>
<evidence type="ECO:0000313" key="3">
    <source>
        <dbReference type="EMBL" id="CAA9290492.1"/>
    </source>
</evidence>
<name>A0A6J4JYE4_9BACT</name>
<dbReference type="SMART" id="SM00849">
    <property type="entry name" value="Lactamase_B"/>
    <property type="match status" value="1"/>
</dbReference>
<proteinExistence type="predicted"/>
<dbReference type="InterPro" id="IPR036866">
    <property type="entry name" value="RibonucZ/Hydroxyglut_hydro"/>
</dbReference>
<dbReference type="PANTHER" id="PTHR30619">
    <property type="entry name" value="DNA INTERNALIZATION/COMPETENCE PROTEIN COMEC/REC2"/>
    <property type="match status" value="1"/>
</dbReference>
<reference evidence="3" key="1">
    <citation type="submission" date="2020-02" db="EMBL/GenBank/DDBJ databases">
        <authorList>
            <person name="Meier V. D."/>
        </authorList>
    </citation>
    <scope>NUCLEOTIDE SEQUENCE</scope>
    <source>
        <strain evidence="3">AVDCRST_MAG11</strain>
    </source>
</reference>
<dbReference type="InterPro" id="IPR035681">
    <property type="entry name" value="ComA-like_MBL"/>
</dbReference>
<feature type="non-terminal residue" evidence="3">
    <location>
        <position position="1"/>
    </location>
</feature>
<sequence length="314" mass="32480">GALLAAASRRRPARSLQLAAGAIAVAAWLPGDAGGARGRVELHMLDVGQGDALALRTPAGRWVLFDAGPAWRSGDAGRRVVIPYLRRRGGAVAAFVLSHPHLDHVGGAATAIAALDPAEYWDAGYAAGGDRYDASLRAAAAGRVRWHRARPGDSLVVDGVAVHFLAPDSAWAAGGADANNASTVALVRFGAVRFLLVGDAEADEEAWLLAHARGSLAADVLKVGHHGSRTSTTPEFLAAVRPRVALVSVGLGNDYGHPSADVVERLAAAGAEVLRTDLLGTVVVRSDGRALTVTADDQEWPVASRSSPEPSPRP</sequence>
<dbReference type="Pfam" id="PF00753">
    <property type="entry name" value="Lactamase_B"/>
    <property type="match status" value="1"/>
</dbReference>
<dbReference type="InterPro" id="IPR052159">
    <property type="entry name" value="Competence_DNA_uptake"/>
</dbReference>
<evidence type="ECO:0000256" key="1">
    <source>
        <dbReference type="SAM" id="MobiDB-lite"/>
    </source>
</evidence>
<dbReference type="InterPro" id="IPR001279">
    <property type="entry name" value="Metallo-B-lactamas"/>
</dbReference>
<feature type="domain" description="Metallo-beta-lactamase" evidence="2">
    <location>
        <begin position="49"/>
        <end position="251"/>
    </location>
</feature>
<dbReference type="Gene3D" id="3.60.15.10">
    <property type="entry name" value="Ribonuclease Z/Hydroxyacylglutathione hydrolase-like"/>
    <property type="match status" value="1"/>
</dbReference>
<evidence type="ECO:0000259" key="2">
    <source>
        <dbReference type="SMART" id="SM00849"/>
    </source>
</evidence>
<dbReference type="AlphaFoldDB" id="A0A6J4JYE4"/>
<feature type="region of interest" description="Disordered" evidence="1">
    <location>
        <begin position="295"/>
        <end position="314"/>
    </location>
</feature>
<organism evidence="3">
    <name type="scientific">uncultured Gemmatimonadaceae bacterium</name>
    <dbReference type="NCBI Taxonomy" id="246130"/>
    <lineage>
        <taxon>Bacteria</taxon>
        <taxon>Pseudomonadati</taxon>
        <taxon>Gemmatimonadota</taxon>
        <taxon>Gemmatimonadia</taxon>
        <taxon>Gemmatimonadales</taxon>
        <taxon>Gemmatimonadaceae</taxon>
        <taxon>environmental samples</taxon>
    </lineage>
</organism>
<accession>A0A6J4JYE4</accession>
<gene>
    <name evidence="3" type="ORF">AVDCRST_MAG11-73</name>
</gene>
<dbReference type="SUPFAM" id="SSF56281">
    <property type="entry name" value="Metallo-hydrolase/oxidoreductase"/>
    <property type="match status" value="1"/>
</dbReference>
<dbReference type="PANTHER" id="PTHR30619:SF1">
    <property type="entry name" value="RECOMBINATION PROTEIN 2"/>
    <property type="match status" value="1"/>
</dbReference>
<protein>
    <submittedName>
        <fullName evidence="3">Phage metallo beta-lactamase family protein (ACLAME 1044)</fullName>
    </submittedName>
</protein>